<dbReference type="SUPFAM" id="SSF51905">
    <property type="entry name" value="FAD/NAD(P)-binding domain"/>
    <property type="match status" value="1"/>
</dbReference>
<reference evidence="5 6" key="1">
    <citation type="submission" date="2017-06" db="EMBL/GenBank/DDBJ databases">
        <title>Cmopartive genomic analysis of Ambrosia Fusariam Clade fungi.</title>
        <authorList>
            <person name="Stajich J.E."/>
            <person name="Carrillo J."/>
            <person name="Kijimoto T."/>
            <person name="Eskalen A."/>
            <person name="O'Donnell K."/>
            <person name="Kasson M."/>
        </authorList>
    </citation>
    <scope>NUCLEOTIDE SEQUENCE [LARGE SCALE GENOMIC DNA]</scope>
    <source>
        <strain evidence="5 6">NRRL 20438</strain>
    </source>
</reference>
<name>A0A428SI73_9HYPO</name>
<comment type="caution">
    <text evidence="5">The sequence shown here is derived from an EMBL/GenBank/DDBJ whole genome shotgun (WGS) entry which is preliminary data.</text>
</comment>
<keyword evidence="2" id="KW-0274">FAD</keyword>
<dbReference type="Proteomes" id="UP000288429">
    <property type="component" value="Unassembled WGS sequence"/>
</dbReference>
<evidence type="ECO:0000256" key="1">
    <source>
        <dbReference type="ARBA" id="ARBA00022630"/>
    </source>
</evidence>
<feature type="domain" description="FAD-binding" evidence="4">
    <location>
        <begin position="9"/>
        <end position="69"/>
    </location>
</feature>
<proteinExistence type="predicted"/>
<evidence type="ECO:0000256" key="2">
    <source>
        <dbReference type="ARBA" id="ARBA00022827"/>
    </source>
</evidence>
<gene>
    <name evidence="5" type="ORF">CDV31_015861</name>
</gene>
<evidence type="ECO:0000259" key="4">
    <source>
        <dbReference type="Pfam" id="PF01494"/>
    </source>
</evidence>
<dbReference type="GO" id="GO:0016491">
    <property type="term" value="F:oxidoreductase activity"/>
    <property type="evidence" value="ECO:0007669"/>
    <property type="project" value="UniProtKB-KW"/>
</dbReference>
<sequence>MCLPPTNVVLIIGAGPVGLLTGIGLAQQGVDCVLVEKRKRDIQATIAWPTTFYPRSLELLEQLAVADDLR</sequence>
<dbReference type="InterPro" id="IPR036188">
    <property type="entry name" value="FAD/NAD-bd_sf"/>
</dbReference>
<protein>
    <recommendedName>
        <fullName evidence="4">FAD-binding domain-containing protein</fullName>
    </recommendedName>
</protein>
<evidence type="ECO:0000256" key="3">
    <source>
        <dbReference type="ARBA" id="ARBA00023002"/>
    </source>
</evidence>
<organism evidence="5 6">
    <name type="scientific">Fusarium ambrosium</name>
    <dbReference type="NCBI Taxonomy" id="131363"/>
    <lineage>
        <taxon>Eukaryota</taxon>
        <taxon>Fungi</taxon>
        <taxon>Dikarya</taxon>
        <taxon>Ascomycota</taxon>
        <taxon>Pezizomycotina</taxon>
        <taxon>Sordariomycetes</taxon>
        <taxon>Hypocreomycetidae</taxon>
        <taxon>Hypocreales</taxon>
        <taxon>Nectriaceae</taxon>
        <taxon>Fusarium</taxon>
        <taxon>Fusarium solani species complex</taxon>
    </lineage>
</organism>
<evidence type="ECO:0000313" key="5">
    <source>
        <dbReference type="EMBL" id="RSL89501.1"/>
    </source>
</evidence>
<dbReference type="InterPro" id="IPR002938">
    <property type="entry name" value="FAD-bd"/>
</dbReference>
<dbReference type="Pfam" id="PF01494">
    <property type="entry name" value="FAD_binding_3"/>
    <property type="match status" value="1"/>
</dbReference>
<dbReference type="AlphaFoldDB" id="A0A428SI73"/>
<accession>A0A428SI73</accession>
<dbReference type="Gene3D" id="3.50.50.60">
    <property type="entry name" value="FAD/NAD(P)-binding domain"/>
    <property type="match status" value="1"/>
</dbReference>
<keyword evidence="1" id="KW-0285">Flavoprotein</keyword>
<dbReference type="EMBL" id="NIZV01000448">
    <property type="protein sequence ID" value="RSL89501.1"/>
    <property type="molecule type" value="Genomic_DNA"/>
</dbReference>
<keyword evidence="6" id="KW-1185">Reference proteome</keyword>
<dbReference type="GO" id="GO:0071949">
    <property type="term" value="F:FAD binding"/>
    <property type="evidence" value="ECO:0007669"/>
    <property type="project" value="InterPro"/>
</dbReference>
<evidence type="ECO:0000313" key="6">
    <source>
        <dbReference type="Proteomes" id="UP000288429"/>
    </source>
</evidence>
<keyword evidence="3" id="KW-0560">Oxidoreductase</keyword>